<evidence type="ECO:0000259" key="2">
    <source>
        <dbReference type="Pfam" id="PF15542"/>
    </source>
</evidence>
<protein>
    <submittedName>
        <fullName evidence="3">Phage head morphogenesis protein</fullName>
    </submittedName>
</protein>
<gene>
    <name evidence="3" type="ORF">FNL11_01940</name>
</gene>
<reference evidence="3 4" key="1">
    <citation type="submission" date="2019-07" db="EMBL/GenBank/DDBJ databases">
        <title>Genome Sequencing and Assembly of Staphylococcus haemolyticus SDA2.</title>
        <authorList>
            <person name="Emmons C.B."/>
            <person name="Park C."/>
            <person name="Sevigny J.L."/>
            <person name="Andam C."/>
        </authorList>
    </citation>
    <scope>NUCLEOTIDE SEQUENCE [LARGE SCALE GENOMIC DNA]</scope>
    <source>
        <strain evidence="3 4">SDA2</strain>
    </source>
</reference>
<dbReference type="AlphaFoldDB" id="A0AB38PLR7"/>
<dbReference type="RefSeq" id="WP_107637873.1">
    <property type="nucleotide sequence ID" value="NZ_PZIH01000042.1"/>
</dbReference>
<feature type="domain" description="Phage head morphogenesis" evidence="1">
    <location>
        <begin position="187"/>
        <end position="294"/>
    </location>
</feature>
<sequence>MTDSQDYWLERAQNVIEAETLADAQATSEIERIIMLMYAEIMRELLAFYAKYATNTGLTIQEVMKKADDFDVYAFRNKAKKYVKRRDFSDEANKVLKLYNLTMRVSREKLLKQQLDLIVKDSTLDIQDKIENKLVDAVDREVERQAHILGKHVKIDETEVQAVVNSNFKGVKWSKRLWQDMAVVQKEVEKTTSNVLLRGRHPNEYVSEFKKQTNATTYNASRLLVTESARVQAESQKLTYLKELGEDGEYKYVAKIDKKTSKICHTLNGKVFKVKDMVPGINAPPMHPWCRSTTVPHVGNWRDKFFTERKSKYQVQNNVLEKEKLQEKAKKEMLEMLRSGKIKIELNNEKQERHILNTKAYYNKKYNSSILPSYITLDPKEIEKITKKEFINFPVLFDDEGKFRNKQIINYNKIIGKSYVNDEYIETKLGKVHYSKTGFHVVPYIKKE</sequence>
<evidence type="ECO:0000259" key="1">
    <source>
        <dbReference type="Pfam" id="PF04233"/>
    </source>
</evidence>
<dbReference type="Pfam" id="PF04233">
    <property type="entry name" value="Phage_Mu_F"/>
    <property type="match status" value="1"/>
</dbReference>
<name>A0AB38PLR7_STAHA</name>
<dbReference type="Proteomes" id="UP000316594">
    <property type="component" value="Unassembled WGS sequence"/>
</dbReference>
<dbReference type="EMBL" id="VJMP01000001">
    <property type="protein sequence ID" value="TRL79245.1"/>
    <property type="molecule type" value="Genomic_DNA"/>
</dbReference>
<organism evidence="3 4">
    <name type="scientific">Staphylococcus haemolyticus</name>
    <dbReference type="NCBI Taxonomy" id="1283"/>
    <lineage>
        <taxon>Bacteria</taxon>
        <taxon>Bacillati</taxon>
        <taxon>Bacillota</taxon>
        <taxon>Bacilli</taxon>
        <taxon>Bacillales</taxon>
        <taxon>Staphylococcaceae</taxon>
        <taxon>Staphylococcus</taxon>
    </lineage>
</organism>
<comment type="caution">
    <text evidence="3">The sequence shown here is derived from an EMBL/GenBank/DDBJ whole genome shotgun (WGS) entry which is preliminary data.</text>
</comment>
<dbReference type="NCBIfam" id="TIGR01641">
    <property type="entry name" value="phageSPP1_gp7"/>
    <property type="match status" value="1"/>
</dbReference>
<dbReference type="InterPro" id="IPR029100">
    <property type="entry name" value="Ntox50"/>
</dbReference>
<dbReference type="InterPro" id="IPR006528">
    <property type="entry name" value="Phage_head_morphogenesis_dom"/>
</dbReference>
<proteinExistence type="predicted"/>
<dbReference type="Pfam" id="PF15542">
    <property type="entry name" value="Ntox50"/>
    <property type="match status" value="1"/>
</dbReference>
<evidence type="ECO:0000313" key="4">
    <source>
        <dbReference type="Proteomes" id="UP000316594"/>
    </source>
</evidence>
<accession>A0AB38PLR7</accession>
<feature type="domain" description="Bacterial toxin 50" evidence="2">
    <location>
        <begin position="346"/>
        <end position="443"/>
    </location>
</feature>
<evidence type="ECO:0000313" key="3">
    <source>
        <dbReference type="EMBL" id="TRL79245.1"/>
    </source>
</evidence>